<evidence type="ECO:0000313" key="2">
    <source>
        <dbReference type="Proteomes" id="UP000480185"/>
    </source>
</evidence>
<evidence type="ECO:0000313" key="1">
    <source>
        <dbReference type="EMBL" id="MRG87921.1"/>
    </source>
</evidence>
<dbReference type="AlphaFoldDB" id="A0A6G1XA78"/>
<gene>
    <name evidence="1" type="ORF">GH754_16800</name>
</gene>
<dbReference type="InterPro" id="IPR019644">
    <property type="entry name" value="DUF2508"/>
</dbReference>
<accession>A0A6G1XA78</accession>
<dbReference type="EMBL" id="WJNH01000014">
    <property type="protein sequence ID" value="MRG87921.1"/>
    <property type="molecule type" value="Genomic_DNA"/>
</dbReference>
<dbReference type="RefSeq" id="WP_153729810.1">
    <property type="nucleotide sequence ID" value="NZ_WJNH01000014.1"/>
</dbReference>
<protein>
    <submittedName>
        <fullName evidence="1">DUF2508 family protein</fullName>
    </submittedName>
</protein>
<dbReference type="OrthoDB" id="2166610at2"/>
<dbReference type="Proteomes" id="UP000480185">
    <property type="component" value="Unassembled WGS sequence"/>
</dbReference>
<reference evidence="1 2" key="1">
    <citation type="submission" date="2019-11" db="EMBL/GenBank/DDBJ databases">
        <authorList>
            <person name="Li J."/>
        </authorList>
    </citation>
    <scope>NUCLEOTIDE SEQUENCE [LARGE SCALE GENOMIC DNA]</scope>
    <source>
        <strain evidence="1 2">J4</strain>
    </source>
</reference>
<keyword evidence="2" id="KW-1185">Reference proteome</keyword>
<dbReference type="Pfam" id="PF10704">
    <property type="entry name" value="DUF2508"/>
    <property type="match status" value="1"/>
</dbReference>
<proteinExistence type="predicted"/>
<organism evidence="1 2">
    <name type="scientific">Salinibacillus xinjiangensis</name>
    <dbReference type="NCBI Taxonomy" id="1229268"/>
    <lineage>
        <taxon>Bacteria</taxon>
        <taxon>Bacillati</taxon>
        <taxon>Bacillota</taxon>
        <taxon>Bacilli</taxon>
        <taxon>Bacillales</taxon>
        <taxon>Bacillaceae</taxon>
        <taxon>Salinibacillus</taxon>
    </lineage>
</organism>
<sequence length="71" mass="8594">MFRKKRVKKKELDKELIYKIGVLKNEWNTMSDLLKNRIDLSDQADVEQSCLKGKYFFLLKEARYRQVKGMH</sequence>
<name>A0A6G1XA78_9BACI</name>
<comment type="caution">
    <text evidence="1">The sequence shown here is derived from an EMBL/GenBank/DDBJ whole genome shotgun (WGS) entry which is preliminary data.</text>
</comment>